<dbReference type="AlphaFoldDB" id="A0A1I7WYE7"/>
<sequence length="72" mass="7951">MSLMETQSSSAQDGRASLSGRVICRPISTELHLFTIRNIVGKRTIIRLLSLGLDVTIIVKSEPIVGMRCFSF</sequence>
<accession>A0A1I7WYE7</accession>
<organism evidence="1 2">
    <name type="scientific">Heterorhabditis bacteriophora</name>
    <name type="common">Entomopathogenic nematode worm</name>
    <dbReference type="NCBI Taxonomy" id="37862"/>
    <lineage>
        <taxon>Eukaryota</taxon>
        <taxon>Metazoa</taxon>
        <taxon>Ecdysozoa</taxon>
        <taxon>Nematoda</taxon>
        <taxon>Chromadorea</taxon>
        <taxon>Rhabditida</taxon>
        <taxon>Rhabditina</taxon>
        <taxon>Rhabditomorpha</taxon>
        <taxon>Strongyloidea</taxon>
        <taxon>Heterorhabditidae</taxon>
        <taxon>Heterorhabditis</taxon>
    </lineage>
</organism>
<keyword evidence="1" id="KW-1185">Reference proteome</keyword>
<dbReference type="WBParaSite" id="Hba_10283">
    <property type="protein sequence ID" value="Hba_10283"/>
    <property type="gene ID" value="Hba_10283"/>
</dbReference>
<reference evidence="2" key="1">
    <citation type="submission" date="2016-11" db="UniProtKB">
        <authorList>
            <consortium name="WormBaseParasite"/>
        </authorList>
    </citation>
    <scope>IDENTIFICATION</scope>
</reference>
<proteinExistence type="predicted"/>
<protein>
    <submittedName>
        <fullName evidence="2">FeoA domain-containing protein</fullName>
    </submittedName>
</protein>
<evidence type="ECO:0000313" key="2">
    <source>
        <dbReference type="WBParaSite" id="Hba_10283"/>
    </source>
</evidence>
<name>A0A1I7WYE7_HETBA</name>
<dbReference type="Proteomes" id="UP000095283">
    <property type="component" value="Unplaced"/>
</dbReference>
<evidence type="ECO:0000313" key="1">
    <source>
        <dbReference type="Proteomes" id="UP000095283"/>
    </source>
</evidence>